<proteinExistence type="predicted"/>
<dbReference type="InterPro" id="IPR011990">
    <property type="entry name" value="TPR-like_helical_dom_sf"/>
</dbReference>
<reference evidence="1 2" key="1">
    <citation type="journal article" date="2018" name="Nat. Biotechnol.">
        <title>A standardized bacterial taxonomy based on genome phylogeny substantially revises the tree of life.</title>
        <authorList>
            <person name="Parks D.H."/>
            <person name="Chuvochina M."/>
            <person name="Waite D.W."/>
            <person name="Rinke C."/>
            <person name="Skarshewski A."/>
            <person name="Chaumeil P.A."/>
            <person name="Hugenholtz P."/>
        </authorList>
    </citation>
    <scope>NUCLEOTIDE SEQUENCE [LARGE SCALE GENOMIC DNA]</scope>
    <source>
        <strain evidence="1">UBA11306</strain>
    </source>
</reference>
<evidence type="ECO:0000313" key="1">
    <source>
        <dbReference type="EMBL" id="HCS94052.1"/>
    </source>
</evidence>
<dbReference type="EMBL" id="DQHO01000031">
    <property type="protein sequence ID" value="HCS94052.1"/>
    <property type="molecule type" value="Genomic_DNA"/>
</dbReference>
<dbReference type="Gene3D" id="1.25.40.10">
    <property type="entry name" value="Tetratricopeptide repeat domain"/>
    <property type="match status" value="1"/>
</dbReference>
<organism evidence="1 2">
    <name type="scientific">Bavariicoccus seileri</name>
    <dbReference type="NCBI Taxonomy" id="549685"/>
    <lineage>
        <taxon>Bacteria</taxon>
        <taxon>Bacillati</taxon>
        <taxon>Bacillota</taxon>
        <taxon>Bacilli</taxon>
        <taxon>Lactobacillales</taxon>
        <taxon>Enterococcaceae</taxon>
        <taxon>Bavariicoccus</taxon>
    </lineage>
</organism>
<gene>
    <name evidence="1" type="ORF">DIW15_05030</name>
</gene>
<name>A0A3D4S6E7_9ENTE</name>
<accession>A0A3D4S6E7</accession>
<dbReference type="AlphaFoldDB" id="A0A3D4S6E7"/>
<sequence length="424" mass="48157">MVDYLERLNELIEEKKWTEIPTLISELVSELNTPHLTDNIVEELNEIIGILKEYGYLELVVDLKRAYVQRTNDDSVKLSLAGDLIDLHLHDEALSLLYDYTEDSDYYRDALVLTSDLYQSEGDLEIALAKLNQAQDIDFESSLALSQAELAFQLHDLSAANRYLSTIDANDLDAQLNLYAIHLKALIASESGDLTKARSILEATDFDQLTEAMQVDLLTLYDLDGNYDKIIDLTADEVKTYAINWLLAKAYSAEHEYEKAITLLENMIAENPDDKLARLLLVNDYLSNHQKDKATALIQKLLIDFPHDFDVLQVANDQLVLDENYEEVVQLLSPLSDGVDLPSELSLLLAKAYVETDEIEKANSLFKTLYPVMSDDVSFIEEYALFLRNNGFRDELKTVINNAREDNLHSEELLLLAEEVSSDF</sequence>
<dbReference type="STRING" id="1121105.GCA_000421665_00606"/>
<dbReference type="SUPFAM" id="SSF48452">
    <property type="entry name" value="TPR-like"/>
    <property type="match status" value="1"/>
</dbReference>
<protein>
    <submittedName>
        <fullName evidence="1">Uncharacterized protein</fullName>
    </submittedName>
</protein>
<dbReference type="Pfam" id="PF14559">
    <property type="entry name" value="TPR_19"/>
    <property type="match status" value="1"/>
</dbReference>
<comment type="caution">
    <text evidence="1">The sequence shown here is derived from an EMBL/GenBank/DDBJ whole genome shotgun (WGS) entry which is preliminary data.</text>
</comment>
<evidence type="ECO:0000313" key="2">
    <source>
        <dbReference type="Proteomes" id="UP000262195"/>
    </source>
</evidence>
<dbReference type="Proteomes" id="UP000262195">
    <property type="component" value="Unassembled WGS sequence"/>
</dbReference>